<feature type="transmembrane region" description="Helical" evidence="2">
    <location>
        <begin position="313"/>
        <end position="336"/>
    </location>
</feature>
<protein>
    <submittedName>
        <fullName evidence="3">Uncharacterized protein</fullName>
    </submittedName>
</protein>
<sequence>MSSQEQVTRLPSKNNILDYFGTSSPSNYQRNSKIDLGVKKHGGKNKRDFHKKSKDAQSRKFLFSDTSSQNLNDNSNTLIDHDKIFAPLLHQSVDITEINAPCSAMIQKCKPLENKASLDTMRKQSNELLEIIKEQNGVINKLISGVVVNNTELNRMVNRSNEISDVVEGLRKSSNVHSDQIEHIKISNEQIHEKNILLSTRVEKLETIQEAKAMSSKLNLIPLCRVSGIRVDAFGNPQGIQNYFSGVKNDDNEIQTRSGRKKDDNVIAVPLELILNVEESGVNGTDRYVIGENEQIIVASLASNSSYCLDESLIIAILIFWLIFQTLIIFGCCIMVQRHVTWADAHHQHQYQYQTRDGGYFQ</sequence>
<dbReference type="OrthoDB" id="6430118at2759"/>
<evidence type="ECO:0000256" key="2">
    <source>
        <dbReference type="SAM" id="Phobius"/>
    </source>
</evidence>
<comment type="caution">
    <text evidence="3">The sequence shown here is derived from an EMBL/GenBank/DDBJ whole genome shotgun (WGS) entry which is preliminary data.</text>
</comment>
<keyword evidence="4" id="KW-1185">Reference proteome</keyword>
<feature type="region of interest" description="Disordered" evidence="1">
    <location>
        <begin position="20"/>
        <end position="56"/>
    </location>
</feature>
<feature type="compositionally biased region" description="Polar residues" evidence="1">
    <location>
        <begin position="20"/>
        <end position="31"/>
    </location>
</feature>
<evidence type="ECO:0000313" key="3">
    <source>
        <dbReference type="EMBL" id="KAG5685125.1"/>
    </source>
</evidence>
<dbReference type="Proteomes" id="UP001107558">
    <property type="component" value="Chromosome 1"/>
</dbReference>
<reference evidence="3" key="1">
    <citation type="submission" date="2021-03" db="EMBL/GenBank/DDBJ databases">
        <title>Chromosome level genome of the anhydrobiotic midge Polypedilum vanderplanki.</title>
        <authorList>
            <person name="Yoshida Y."/>
            <person name="Kikawada T."/>
            <person name="Gusev O."/>
        </authorList>
    </citation>
    <scope>NUCLEOTIDE SEQUENCE</scope>
    <source>
        <strain evidence="3">NIAS01</strain>
        <tissue evidence="3">Whole body or cell culture</tissue>
    </source>
</reference>
<keyword evidence="2" id="KW-0812">Transmembrane</keyword>
<gene>
    <name evidence="3" type="ORF">PVAND_014321</name>
</gene>
<evidence type="ECO:0000313" key="4">
    <source>
        <dbReference type="Proteomes" id="UP001107558"/>
    </source>
</evidence>
<dbReference type="EMBL" id="JADBJN010000001">
    <property type="protein sequence ID" value="KAG5685125.1"/>
    <property type="molecule type" value="Genomic_DNA"/>
</dbReference>
<proteinExistence type="predicted"/>
<feature type="compositionally biased region" description="Basic residues" evidence="1">
    <location>
        <begin position="39"/>
        <end position="53"/>
    </location>
</feature>
<dbReference type="AlphaFoldDB" id="A0A9J6CSR3"/>
<keyword evidence="2" id="KW-0472">Membrane</keyword>
<keyword evidence="2" id="KW-1133">Transmembrane helix</keyword>
<accession>A0A9J6CSR3</accession>
<organism evidence="3 4">
    <name type="scientific">Polypedilum vanderplanki</name>
    <name type="common">Sleeping chironomid midge</name>
    <dbReference type="NCBI Taxonomy" id="319348"/>
    <lineage>
        <taxon>Eukaryota</taxon>
        <taxon>Metazoa</taxon>
        <taxon>Ecdysozoa</taxon>
        <taxon>Arthropoda</taxon>
        <taxon>Hexapoda</taxon>
        <taxon>Insecta</taxon>
        <taxon>Pterygota</taxon>
        <taxon>Neoptera</taxon>
        <taxon>Endopterygota</taxon>
        <taxon>Diptera</taxon>
        <taxon>Nematocera</taxon>
        <taxon>Chironomoidea</taxon>
        <taxon>Chironomidae</taxon>
        <taxon>Chironominae</taxon>
        <taxon>Polypedilum</taxon>
        <taxon>Polypedilum</taxon>
    </lineage>
</organism>
<name>A0A9J6CSR3_POLVA</name>
<evidence type="ECO:0000256" key="1">
    <source>
        <dbReference type="SAM" id="MobiDB-lite"/>
    </source>
</evidence>